<dbReference type="GO" id="GO:0005524">
    <property type="term" value="F:ATP binding"/>
    <property type="evidence" value="ECO:0007669"/>
    <property type="project" value="UniProtKB-KW"/>
</dbReference>
<dbReference type="STRING" id="1618023.UH38_18275"/>
<dbReference type="Proteomes" id="UP000032452">
    <property type="component" value="Unassembled WGS sequence"/>
</dbReference>
<comment type="catalytic activity">
    <reaction evidence="4 5">
        <text>a 3'-end 3'-phospho-ribonucleotide-RNA + ATP = a 3'-end 2',3'-cyclophospho-ribonucleotide-RNA + AMP + diphosphate</text>
        <dbReference type="Rhea" id="RHEA:23976"/>
        <dbReference type="Rhea" id="RHEA-COMP:10463"/>
        <dbReference type="Rhea" id="RHEA-COMP:10464"/>
        <dbReference type="ChEBI" id="CHEBI:30616"/>
        <dbReference type="ChEBI" id="CHEBI:33019"/>
        <dbReference type="ChEBI" id="CHEBI:83062"/>
        <dbReference type="ChEBI" id="CHEBI:83064"/>
        <dbReference type="ChEBI" id="CHEBI:456215"/>
        <dbReference type="EC" id="6.5.1.4"/>
    </reaction>
</comment>
<dbReference type="GO" id="GO:0003963">
    <property type="term" value="F:RNA-3'-phosphate cyclase activity"/>
    <property type="evidence" value="ECO:0007669"/>
    <property type="project" value="UniProtKB-UniRule"/>
</dbReference>
<sequence length="350" mass="36614">MLQIDGSYGEGGGQILRTSLSLAAITGQPIAIANIRANRSKPGLAIQHLTAVRAAAAICQAQVKGDAVGSMQLEFIPTCRAIAGSYIFDVAQTTGAGSAGAIMLVLQTILLPLALAKGNSVVTLKGGTHVPWSPPATYIELVYLPILLQMGVQAQMQVKSWGWYPQGNGEVELIISGQSTPLKSLHLVERGNLQAVKGLAVATQLPAHIPQRMVSRAENLLREAKIKTDIQPGKMRGIAPGAGITLVAEYEHSLAGFSALGKLGLAAEKVAEMAVEELLAFDSTGAPVEEHLADQLLLPAALATAASEYRVAEVSTHLTTNAWVIEQFGIAKIAIAPDTKIVTISPTGIS</sequence>
<dbReference type="InterPro" id="IPR023797">
    <property type="entry name" value="RNA3'_phos_cyclase_dom"/>
</dbReference>
<accession>A0A0D8ZNT9</accession>
<evidence type="ECO:0000256" key="2">
    <source>
        <dbReference type="ARBA" id="ARBA00022598"/>
    </source>
</evidence>
<evidence type="ECO:0000313" key="9">
    <source>
        <dbReference type="EMBL" id="KJH70410.1"/>
    </source>
</evidence>
<dbReference type="InterPro" id="IPR036553">
    <property type="entry name" value="RPTC_insert"/>
</dbReference>
<comment type="function">
    <text evidence="5">Catalyzes the conversion of 3'-phosphate to a 2',3'-cyclic phosphodiester at the end of RNA. The mechanism of action of the enzyme occurs in 3 steps: (A) adenylation of the enzyme by ATP; (B) transfer of adenylate to an RNA-N3'P to produce RNA-N3'PP5'A; (C) and attack of the adjacent 2'-hydroxyl on the 3'-phosphorus in the diester linkage to produce the cyclic end product. The biological role of this enzyme is unknown but it is likely to function in some aspects of cellular RNA processing.</text>
</comment>
<keyword evidence="5" id="KW-0067">ATP-binding</keyword>
<dbReference type="InterPro" id="IPR037136">
    <property type="entry name" value="RNA3'_phos_cyclase_dom_sf"/>
</dbReference>
<evidence type="ECO:0000256" key="5">
    <source>
        <dbReference type="HAMAP-Rule" id="MF_00200"/>
    </source>
</evidence>
<feature type="domain" description="RNA 3'-terminal phosphate cyclase" evidence="7">
    <location>
        <begin position="8"/>
        <end position="334"/>
    </location>
</feature>
<dbReference type="Pfam" id="PF01137">
    <property type="entry name" value="RTC"/>
    <property type="match status" value="1"/>
</dbReference>
<dbReference type="InterPro" id="IPR017770">
    <property type="entry name" value="RNA3'_term_phos_cyc_type_1"/>
</dbReference>
<comment type="subcellular location">
    <subcellularLocation>
        <location evidence="5">Cytoplasm</location>
    </subcellularLocation>
</comment>
<protein>
    <recommendedName>
        <fullName evidence="5 6">RNA 3'-terminal phosphate cyclase</fullName>
        <shortName evidence="5">RNA cyclase</shortName>
        <shortName evidence="5">RNA-3'-phosphate cyclase</shortName>
        <ecNumber evidence="5 6">6.5.1.4</ecNumber>
    </recommendedName>
</protein>
<dbReference type="HAMAP" id="MF_00200">
    <property type="entry name" value="RTC"/>
    <property type="match status" value="1"/>
</dbReference>
<keyword evidence="5" id="KW-0963">Cytoplasm</keyword>
<name>A0A0D8ZNT9_9CYAN</name>
<dbReference type="SUPFAM" id="SSF55205">
    <property type="entry name" value="EPT/RTPC-like"/>
    <property type="match status" value="1"/>
</dbReference>
<keyword evidence="3 5" id="KW-0547">Nucleotide-binding</keyword>
<evidence type="ECO:0000259" key="8">
    <source>
        <dbReference type="Pfam" id="PF05189"/>
    </source>
</evidence>
<dbReference type="GO" id="GO:0005737">
    <property type="term" value="C:cytoplasm"/>
    <property type="evidence" value="ECO:0007669"/>
    <property type="project" value="UniProtKB-SubCell"/>
</dbReference>
<dbReference type="NCBIfam" id="NF003246">
    <property type="entry name" value="PRK04204.1-2"/>
    <property type="match status" value="1"/>
</dbReference>
<evidence type="ECO:0000313" key="10">
    <source>
        <dbReference type="Proteomes" id="UP000032452"/>
    </source>
</evidence>
<dbReference type="GO" id="GO:0006396">
    <property type="term" value="P:RNA processing"/>
    <property type="evidence" value="ECO:0007669"/>
    <property type="project" value="UniProtKB-UniRule"/>
</dbReference>
<proteinExistence type="inferred from homology"/>
<evidence type="ECO:0000256" key="3">
    <source>
        <dbReference type="ARBA" id="ARBA00022741"/>
    </source>
</evidence>
<keyword evidence="10" id="KW-1185">Reference proteome</keyword>
<feature type="binding site" evidence="5">
    <location>
        <position position="107"/>
    </location>
    <ligand>
        <name>ATP</name>
        <dbReference type="ChEBI" id="CHEBI:30616"/>
    </ligand>
</feature>
<dbReference type="InterPro" id="IPR013792">
    <property type="entry name" value="RNA3'P_cycl/enolpyr_Trfase_a/b"/>
</dbReference>
<evidence type="ECO:0000256" key="4">
    <source>
        <dbReference type="ARBA" id="ARBA00024481"/>
    </source>
</evidence>
<feature type="domain" description="RNA 3'-terminal phosphate cyclase insert" evidence="8">
    <location>
        <begin position="188"/>
        <end position="280"/>
    </location>
</feature>
<dbReference type="EC" id="6.5.1.4" evidence="5 6"/>
<dbReference type="AlphaFoldDB" id="A0A0D8ZNT9"/>
<dbReference type="PANTHER" id="PTHR11096:SF0">
    <property type="entry name" value="RNA 3'-TERMINAL PHOSPHATE CYCLASE"/>
    <property type="match status" value="1"/>
</dbReference>
<comment type="similarity">
    <text evidence="1 5">Belongs to the RNA 3'-terminal cyclase family. Type 1 subfamily.</text>
</comment>
<organism evidence="9 10">
    <name type="scientific">Aliterella atlantica CENA595</name>
    <dbReference type="NCBI Taxonomy" id="1618023"/>
    <lineage>
        <taxon>Bacteria</taxon>
        <taxon>Bacillati</taxon>
        <taxon>Cyanobacteriota</taxon>
        <taxon>Cyanophyceae</taxon>
        <taxon>Chroococcidiopsidales</taxon>
        <taxon>Aliterellaceae</taxon>
        <taxon>Aliterella</taxon>
    </lineage>
</organism>
<dbReference type="PIRSF" id="PIRSF005378">
    <property type="entry name" value="RNA3'_term_phos_cycl_euk"/>
    <property type="match status" value="1"/>
</dbReference>
<evidence type="ECO:0000256" key="6">
    <source>
        <dbReference type="NCBIfam" id="TIGR03399"/>
    </source>
</evidence>
<feature type="binding site" evidence="5">
    <location>
        <begin position="291"/>
        <end position="295"/>
    </location>
    <ligand>
        <name>ATP</name>
        <dbReference type="ChEBI" id="CHEBI:30616"/>
    </ligand>
</feature>
<dbReference type="EMBL" id="JYON01000023">
    <property type="protein sequence ID" value="KJH70410.1"/>
    <property type="molecule type" value="Genomic_DNA"/>
</dbReference>
<dbReference type="NCBIfam" id="TIGR03399">
    <property type="entry name" value="RNA_3prim_cycl"/>
    <property type="match status" value="1"/>
</dbReference>
<gene>
    <name evidence="5" type="primary">rtcA</name>
    <name evidence="9" type="ORF">UH38_18275</name>
</gene>
<reference evidence="9 10" key="1">
    <citation type="submission" date="2015-02" db="EMBL/GenBank/DDBJ databases">
        <title>Draft genome of a novel marine cyanobacterium (Chroococcales) isolated from South Atlantic Ocean.</title>
        <authorList>
            <person name="Rigonato J."/>
            <person name="Alvarenga D.O."/>
            <person name="Branco L.H."/>
            <person name="Varani A.M."/>
            <person name="Brandini F.P."/>
            <person name="Fiore M.F."/>
        </authorList>
    </citation>
    <scope>NUCLEOTIDE SEQUENCE [LARGE SCALE GENOMIC DNA]</scope>
    <source>
        <strain evidence="9 10">CENA595</strain>
    </source>
</reference>
<dbReference type="InterPro" id="IPR000228">
    <property type="entry name" value="RNA3'_term_phos_cyc"/>
</dbReference>
<dbReference type="PANTHER" id="PTHR11096">
    <property type="entry name" value="RNA 3' TERMINAL PHOSPHATE CYCLASE"/>
    <property type="match status" value="1"/>
</dbReference>
<dbReference type="Gene3D" id="3.65.10.20">
    <property type="entry name" value="RNA 3'-terminal phosphate cyclase domain"/>
    <property type="match status" value="1"/>
</dbReference>
<keyword evidence="2 5" id="KW-0436">Ligase</keyword>
<dbReference type="InterPro" id="IPR013791">
    <property type="entry name" value="RNA3'-term_phos_cycl_insert"/>
</dbReference>
<feature type="active site" description="Tele-AMP-histidine intermediate" evidence="5">
    <location>
        <position position="317"/>
    </location>
</feature>
<dbReference type="RefSeq" id="WP_045056125.1">
    <property type="nucleotide sequence ID" value="NZ_CAWMDP010000015.1"/>
</dbReference>
<dbReference type="Gene3D" id="3.30.360.20">
    <property type="entry name" value="RNA 3'-terminal phosphate cyclase, insert domain"/>
    <property type="match status" value="1"/>
</dbReference>
<dbReference type="PATRIC" id="fig|1618023.3.peg.1091"/>
<comment type="caution">
    <text evidence="9">The sequence shown here is derived from an EMBL/GenBank/DDBJ whole genome shotgun (WGS) entry which is preliminary data.</text>
</comment>
<evidence type="ECO:0000256" key="1">
    <source>
        <dbReference type="ARBA" id="ARBA00009206"/>
    </source>
</evidence>
<evidence type="ECO:0000259" key="7">
    <source>
        <dbReference type="Pfam" id="PF01137"/>
    </source>
</evidence>
<dbReference type="OrthoDB" id="9789235at2"/>
<dbReference type="Pfam" id="PF05189">
    <property type="entry name" value="RTC_insert"/>
    <property type="match status" value="1"/>
</dbReference>